<dbReference type="InterPro" id="IPR000719">
    <property type="entry name" value="Prot_kinase_dom"/>
</dbReference>
<dbReference type="EMBL" id="JAEHOC010000051">
    <property type="protein sequence ID" value="KAG2425942.1"/>
    <property type="molecule type" value="Genomic_DNA"/>
</dbReference>
<dbReference type="SUPFAM" id="SSF56112">
    <property type="entry name" value="Protein kinase-like (PK-like)"/>
    <property type="match status" value="1"/>
</dbReference>
<dbReference type="Gene3D" id="1.10.510.10">
    <property type="entry name" value="Transferase(Phosphotransferase) domain 1"/>
    <property type="match status" value="1"/>
</dbReference>
<dbReference type="OrthoDB" id="547933at2759"/>
<dbReference type="InterPro" id="IPR051681">
    <property type="entry name" value="Ser/Thr_Kinases-Pseudokinases"/>
</dbReference>
<evidence type="ECO:0000256" key="1">
    <source>
        <dbReference type="ARBA" id="ARBA00022741"/>
    </source>
</evidence>
<comment type="caution">
    <text evidence="5">The sequence shown here is derived from an EMBL/GenBank/DDBJ whole genome shotgun (WGS) entry which is preliminary data.</text>
</comment>
<dbReference type="AlphaFoldDB" id="A0A835SJ75"/>
<dbReference type="Gene3D" id="3.30.200.20">
    <property type="entry name" value="Phosphorylase Kinase, domain 1"/>
    <property type="match status" value="1"/>
</dbReference>
<keyword evidence="2" id="KW-0067">ATP-binding</keyword>
<evidence type="ECO:0000313" key="5">
    <source>
        <dbReference type="EMBL" id="KAG2425942.1"/>
    </source>
</evidence>
<name>A0A835SJ75_CHLIN</name>
<keyword evidence="6" id="KW-1185">Reference proteome</keyword>
<evidence type="ECO:0000256" key="2">
    <source>
        <dbReference type="ARBA" id="ARBA00022840"/>
    </source>
</evidence>
<feature type="compositionally biased region" description="Low complexity" evidence="3">
    <location>
        <begin position="332"/>
        <end position="345"/>
    </location>
</feature>
<dbReference type="PROSITE" id="PS50011">
    <property type="entry name" value="PROTEIN_KINASE_DOM"/>
    <property type="match status" value="1"/>
</dbReference>
<evidence type="ECO:0000313" key="6">
    <source>
        <dbReference type="Proteomes" id="UP000650467"/>
    </source>
</evidence>
<feature type="region of interest" description="Disordered" evidence="3">
    <location>
        <begin position="307"/>
        <end position="364"/>
    </location>
</feature>
<reference evidence="5" key="1">
    <citation type="journal article" date="2020" name="bioRxiv">
        <title>Comparative genomics of Chlamydomonas.</title>
        <authorList>
            <person name="Craig R.J."/>
            <person name="Hasan A.R."/>
            <person name="Ness R.W."/>
            <person name="Keightley P.D."/>
        </authorList>
    </citation>
    <scope>NUCLEOTIDE SEQUENCE</scope>
    <source>
        <strain evidence="5">SAG 7.73</strain>
    </source>
</reference>
<dbReference type="InterPro" id="IPR001245">
    <property type="entry name" value="Ser-Thr/Tyr_kinase_cat_dom"/>
</dbReference>
<dbReference type="Pfam" id="PF07714">
    <property type="entry name" value="PK_Tyr_Ser-Thr"/>
    <property type="match status" value="1"/>
</dbReference>
<evidence type="ECO:0000259" key="4">
    <source>
        <dbReference type="PROSITE" id="PS50011"/>
    </source>
</evidence>
<dbReference type="PANTHER" id="PTHR44329">
    <property type="entry name" value="SERINE/THREONINE-PROTEIN KINASE TNNI3K-RELATED"/>
    <property type="match status" value="1"/>
</dbReference>
<feature type="domain" description="Protein kinase" evidence="4">
    <location>
        <begin position="598"/>
        <end position="955"/>
    </location>
</feature>
<dbReference type="PANTHER" id="PTHR44329:SF298">
    <property type="entry name" value="MIXED LINEAGE KINASE DOMAIN-LIKE PROTEIN"/>
    <property type="match status" value="1"/>
</dbReference>
<keyword evidence="1" id="KW-0547">Nucleotide-binding</keyword>
<organism evidence="5 6">
    <name type="scientific">Chlamydomonas incerta</name>
    <dbReference type="NCBI Taxonomy" id="51695"/>
    <lineage>
        <taxon>Eukaryota</taxon>
        <taxon>Viridiplantae</taxon>
        <taxon>Chlorophyta</taxon>
        <taxon>core chlorophytes</taxon>
        <taxon>Chlorophyceae</taxon>
        <taxon>CS clade</taxon>
        <taxon>Chlamydomonadales</taxon>
        <taxon>Chlamydomonadaceae</taxon>
        <taxon>Chlamydomonas</taxon>
    </lineage>
</organism>
<protein>
    <recommendedName>
        <fullName evidence="4">Protein kinase domain-containing protein</fullName>
    </recommendedName>
</protein>
<feature type="region of interest" description="Disordered" evidence="3">
    <location>
        <begin position="398"/>
        <end position="426"/>
    </location>
</feature>
<dbReference type="InterPro" id="IPR011009">
    <property type="entry name" value="Kinase-like_dom_sf"/>
</dbReference>
<proteinExistence type="predicted"/>
<feature type="region of interest" description="Disordered" evidence="3">
    <location>
        <begin position="1"/>
        <end position="29"/>
    </location>
</feature>
<dbReference type="GO" id="GO:0004674">
    <property type="term" value="F:protein serine/threonine kinase activity"/>
    <property type="evidence" value="ECO:0007669"/>
    <property type="project" value="TreeGrafter"/>
</dbReference>
<evidence type="ECO:0000256" key="3">
    <source>
        <dbReference type="SAM" id="MobiDB-lite"/>
    </source>
</evidence>
<gene>
    <name evidence="5" type="ORF">HXX76_013315</name>
</gene>
<dbReference type="Proteomes" id="UP000650467">
    <property type="component" value="Unassembled WGS sequence"/>
</dbReference>
<dbReference type="GO" id="GO:0005524">
    <property type="term" value="F:ATP binding"/>
    <property type="evidence" value="ECO:0007669"/>
    <property type="project" value="UniProtKB-KW"/>
</dbReference>
<accession>A0A835SJ75</accession>
<sequence length="977" mass="95681">MQRRPAPGQLASSLQPMPRPAHRSGRAAPIASAAPSSCAVGLLPGDHLAGHLTAPQLAAAAGPARQLRAMTAYLAAAAGGPCNALSADAFIEHASGETCCRVAAAAAPGALTIAASDGAGRVSSSEQMPAKSMVGAPHLQQHSPTQAAVGGPQPGVQDQVRDPVEGAAAPLLPPHQGGERAGVTAPAATAALGPAPRGACSVVLPQRSLLAAEAALGTAAAHAAAVAAQAGPHCTGGSALPSPPRGRGLDRLIALSGLPYAPAAALGVMQPPPLGPGLLAGGLHGQAAAAADMLEVVGGSVRLADAMPPQPGVSGGGAATDGAEVSPPPALPSGSTPPGTLLPLFPSSPQPLSPQDAHQSGAERHYPKPVAPAAALQPPATYPAMLAAAADAGAGADAAAHRNESCDDTALPPPPPLGTGDDELPQVVGSPLELLRDVDGLTQLAPAPPGALGSTWQGTWCGRPVAVKLVCCSAWGGPEAPLLRAACRAARRVHHPNLVPVHAVPSCASDSPPPPNCAASCASDSPPPPNCAASCASDSPPLPNCAARRAASCASDSPPPPNCAASCASDSPPPPNCAASCASDSPPLPNCVSVPRTFSGRDTGSSCGAGTALNAASEPAASGVACVAAAAAAAAGLPAGPVIDYSAGGAGAGAGVGAGPTGAAHWPHSLMMVYPGDLLPPPPLAPAEHMALRALAALRLQPGGCVVAVIRELCDMGNLCVLACSPQSPFRAATTWPLHVALRALLRTAREGAAGAAALHEAGVPHGALTPTNVLLTASSRDRRGFVARVSEPCSPGLGTTAGDALAAVAPAMLFMAPELLSAATAHTHPPSGGGGGDGHCRSPPVHECFAMAAVGAGADGCGVSGSVRAAALAAGCAADVYTFGMLLYLMAAGETPFAGEHLVSALMAVSTEGRRPEWPAGQHDHLEPLYRGCVAADPAQRPSMSQVYQQVVALEAQVKAAKAAKALPPPAPYPGL</sequence>